<dbReference type="Pfam" id="PF02575">
    <property type="entry name" value="YbaB_DNA_bd"/>
    <property type="match status" value="1"/>
</dbReference>
<dbReference type="InterPro" id="IPR036894">
    <property type="entry name" value="YbaB-like_sf"/>
</dbReference>
<protein>
    <submittedName>
        <fullName evidence="1">YbaB/EbfC family nucleoid-associated protein</fullName>
    </submittedName>
</protein>
<dbReference type="SUPFAM" id="SSF82607">
    <property type="entry name" value="YbaB-like"/>
    <property type="match status" value="1"/>
</dbReference>
<evidence type="ECO:0000313" key="1">
    <source>
        <dbReference type="EMBL" id="MFC4335033.1"/>
    </source>
</evidence>
<dbReference type="Gene3D" id="3.30.1310.10">
    <property type="entry name" value="Nucleoid-associated protein YbaB-like domain"/>
    <property type="match status" value="1"/>
</dbReference>
<name>A0ABV8TX73_9ACTN</name>
<proteinExistence type="predicted"/>
<dbReference type="RefSeq" id="WP_380619310.1">
    <property type="nucleotide sequence ID" value="NZ_JBHSDK010000010.1"/>
</dbReference>
<gene>
    <name evidence="1" type="ORF">ACFPET_07465</name>
</gene>
<comment type="caution">
    <text evidence="1">The sequence shown here is derived from an EMBL/GenBank/DDBJ whole genome shotgun (WGS) entry which is preliminary data.</text>
</comment>
<dbReference type="Proteomes" id="UP001595823">
    <property type="component" value="Unassembled WGS sequence"/>
</dbReference>
<evidence type="ECO:0000313" key="2">
    <source>
        <dbReference type="Proteomes" id="UP001595823"/>
    </source>
</evidence>
<accession>A0ABV8TX73</accession>
<dbReference type="InterPro" id="IPR004401">
    <property type="entry name" value="YbaB/EbfC"/>
</dbReference>
<reference evidence="2" key="1">
    <citation type="journal article" date="2019" name="Int. J. Syst. Evol. Microbiol.">
        <title>The Global Catalogue of Microorganisms (GCM) 10K type strain sequencing project: providing services to taxonomists for standard genome sequencing and annotation.</title>
        <authorList>
            <consortium name="The Broad Institute Genomics Platform"/>
            <consortium name="The Broad Institute Genome Sequencing Center for Infectious Disease"/>
            <person name="Wu L."/>
            <person name="Ma J."/>
        </authorList>
    </citation>
    <scope>NUCLEOTIDE SEQUENCE [LARGE SCALE GENOMIC DNA]</scope>
    <source>
        <strain evidence="2">IBRC-M 10908</strain>
    </source>
</reference>
<organism evidence="1 2">
    <name type="scientific">Salininema proteolyticum</name>
    <dbReference type="NCBI Taxonomy" id="1607685"/>
    <lineage>
        <taxon>Bacteria</taxon>
        <taxon>Bacillati</taxon>
        <taxon>Actinomycetota</taxon>
        <taxon>Actinomycetes</taxon>
        <taxon>Glycomycetales</taxon>
        <taxon>Glycomycetaceae</taxon>
        <taxon>Salininema</taxon>
    </lineage>
</organism>
<sequence length="115" mass="12548">MPMNQEELQGLVRRMQERAVEIEGEATAEDHSLSVRVALGGKIKGIDFNHRAFNRSGAELGEEIVKVFNRALADADRQMKEEQASLFGEDVAASAGASEPDLDAIRARLAPKGEQ</sequence>
<keyword evidence="2" id="KW-1185">Reference proteome</keyword>
<dbReference type="EMBL" id="JBHSDK010000010">
    <property type="protein sequence ID" value="MFC4335033.1"/>
    <property type="molecule type" value="Genomic_DNA"/>
</dbReference>